<dbReference type="EMBL" id="HBEG01053210">
    <property type="protein sequence ID" value="CAD8388688.1"/>
    <property type="molecule type" value="Transcribed_RNA"/>
</dbReference>
<feature type="chain" id="PRO_5036191789" description="Photosystem I reaction center subunit IX" evidence="2">
    <location>
        <begin position="24"/>
        <end position="108"/>
    </location>
</feature>
<reference evidence="3" key="1">
    <citation type="submission" date="2021-01" db="EMBL/GenBank/DDBJ databases">
        <authorList>
            <person name="Corre E."/>
            <person name="Pelletier E."/>
            <person name="Niang G."/>
            <person name="Scheremetjew M."/>
            <person name="Finn R."/>
            <person name="Kale V."/>
            <person name="Holt S."/>
            <person name="Cochrane G."/>
            <person name="Meng A."/>
            <person name="Brown T."/>
            <person name="Cohen L."/>
        </authorList>
    </citation>
    <scope>NUCLEOTIDE SEQUENCE</scope>
    <source>
        <strain evidence="3">Pbaha01</strain>
    </source>
</reference>
<evidence type="ECO:0000256" key="1">
    <source>
        <dbReference type="SAM" id="Phobius"/>
    </source>
</evidence>
<evidence type="ECO:0000313" key="3">
    <source>
        <dbReference type="EMBL" id="CAD8388687.1"/>
    </source>
</evidence>
<organism evidence="3">
    <name type="scientific">Pyrodinium bahamense</name>
    <dbReference type="NCBI Taxonomy" id="73915"/>
    <lineage>
        <taxon>Eukaryota</taxon>
        <taxon>Sar</taxon>
        <taxon>Alveolata</taxon>
        <taxon>Dinophyceae</taxon>
        <taxon>Gonyaulacales</taxon>
        <taxon>Pyrocystaceae</taxon>
        <taxon>Pyrodinium</taxon>
    </lineage>
</organism>
<keyword evidence="1" id="KW-0812">Transmembrane</keyword>
<feature type="transmembrane region" description="Helical" evidence="1">
    <location>
        <begin position="78"/>
        <end position="97"/>
    </location>
</feature>
<dbReference type="AlphaFoldDB" id="A0A6T9D8K6"/>
<sequence length="108" mass="11152">MATRRPLLVLLAIVAASLWLLRAGCTGFTAAPPSASPSLRGGSRAAQFAGAQRVAAGSGVVRQAAKEGEVFWSELSGITGPTLAFCGFLLVTLPFFIQGLPDASMFKV</sequence>
<name>A0A6T9D8K6_9DINO</name>
<keyword evidence="1" id="KW-1133">Transmembrane helix</keyword>
<gene>
    <name evidence="3" type="ORF">PBAH0796_LOCUS32375</name>
    <name evidence="4" type="ORF">PBAH0796_LOCUS32376</name>
</gene>
<keyword evidence="1" id="KW-0472">Membrane</keyword>
<proteinExistence type="predicted"/>
<evidence type="ECO:0008006" key="5">
    <source>
        <dbReference type="Google" id="ProtNLM"/>
    </source>
</evidence>
<dbReference type="EMBL" id="HBEG01053209">
    <property type="protein sequence ID" value="CAD8388687.1"/>
    <property type="molecule type" value="Transcribed_RNA"/>
</dbReference>
<protein>
    <recommendedName>
        <fullName evidence="5">Photosystem I reaction center subunit IX</fullName>
    </recommendedName>
</protein>
<evidence type="ECO:0000256" key="2">
    <source>
        <dbReference type="SAM" id="SignalP"/>
    </source>
</evidence>
<keyword evidence="2" id="KW-0732">Signal</keyword>
<feature type="signal peptide" evidence="2">
    <location>
        <begin position="1"/>
        <end position="23"/>
    </location>
</feature>
<evidence type="ECO:0000313" key="4">
    <source>
        <dbReference type="EMBL" id="CAD8388688.1"/>
    </source>
</evidence>
<accession>A0A6T9D8K6</accession>